<dbReference type="Pfam" id="PF04177">
    <property type="entry name" value="TAP42"/>
    <property type="match status" value="1"/>
</dbReference>
<dbReference type="InterPro" id="IPR038511">
    <property type="entry name" value="TAP42/TAP46-like_sf"/>
</dbReference>
<evidence type="ECO:0000313" key="3">
    <source>
        <dbReference type="Proteomes" id="UP000292447"/>
    </source>
</evidence>
<dbReference type="InterPro" id="IPR007304">
    <property type="entry name" value="TAP46-like"/>
</dbReference>
<evidence type="ECO:0000256" key="1">
    <source>
        <dbReference type="SAM" id="MobiDB-lite"/>
    </source>
</evidence>
<dbReference type="GO" id="GO:0035303">
    <property type="term" value="P:regulation of dephosphorylation"/>
    <property type="evidence" value="ECO:0007669"/>
    <property type="project" value="TreeGrafter"/>
</dbReference>
<name>A0A4P6XM61_9ASCO</name>
<dbReference type="EMBL" id="CP034458">
    <property type="protein sequence ID" value="QBM88350.1"/>
    <property type="molecule type" value="Genomic_DNA"/>
</dbReference>
<feature type="region of interest" description="Disordered" evidence="1">
    <location>
        <begin position="343"/>
        <end position="387"/>
    </location>
</feature>
<dbReference type="GO" id="GO:0051721">
    <property type="term" value="F:protein phosphatase 2A binding"/>
    <property type="evidence" value="ECO:0007669"/>
    <property type="project" value="TreeGrafter"/>
</dbReference>
<dbReference type="GO" id="GO:0005829">
    <property type="term" value="C:cytosol"/>
    <property type="evidence" value="ECO:0007669"/>
    <property type="project" value="TreeGrafter"/>
</dbReference>
<dbReference type="STRING" id="2163413.A0A4P6XM61"/>
<dbReference type="Gene3D" id="1.25.40.540">
    <property type="entry name" value="TAP42-like family"/>
    <property type="match status" value="1"/>
</dbReference>
<dbReference type="PANTHER" id="PTHR10933">
    <property type="entry name" value="IMMUNOGLOBULIN-BINDING PROTEIN 1"/>
    <property type="match status" value="1"/>
</dbReference>
<protein>
    <submittedName>
        <fullName evidence="2">TAP42-like family protein</fullName>
    </submittedName>
</protein>
<evidence type="ECO:0000313" key="2">
    <source>
        <dbReference type="EMBL" id="QBM88350.1"/>
    </source>
</evidence>
<feature type="compositionally biased region" description="Acidic residues" evidence="1">
    <location>
        <begin position="351"/>
        <end position="361"/>
    </location>
</feature>
<dbReference type="PANTHER" id="PTHR10933:SF9">
    <property type="entry name" value="IMMUNOGLOBULIN-BINDING PROTEIN 1"/>
    <property type="match status" value="1"/>
</dbReference>
<feature type="compositionally biased region" description="Basic and acidic residues" evidence="1">
    <location>
        <begin position="362"/>
        <end position="376"/>
    </location>
</feature>
<keyword evidence="3" id="KW-1185">Reference proteome</keyword>
<dbReference type="AlphaFoldDB" id="A0A4P6XM61"/>
<accession>A0A4P6XM61</accession>
<dbReference type="GO" id="GO:0009966">
    <property type="term" value="P:regulation of signal transduction"/>
    <property type="evidence" value="ECO:0007669"/>
    <property type="project" value="InterPro"/>
</dbReference>
<dbReference type="Proteomes" id="UP000292447">
    <property type="component" value="Chromosome III"/>
</dbReference>
<reference evidence="3" key="1">
    <citation type="submission" date="2019-03" db="EMBL/GenBank/DDBJ databases">
        <title>Snf2 controls pulcherriminic acid biosynthesis and connects pigmentation and antifungal activity of the yeast Metschnikowia pulcherrima.</title>
        <authorList>
            <person name="Gore-Lloyd D."/>
            <person name="Sumann I."/>
            <person name="Brachmann A.O."/>
            <person name="Schneeberger K."/>
            <person name="Ortiz-Merino R.A."/>
            <person name="Moreno-Beltran M."/>
            <person name="Schlaefli M."/>
            <person name="Kirner P."/>
            <person name="Santos Kron A."/>
            <person name="Wolfe K.H."/>
            <person name="Piel J."/>
            <person name="Ahrens C.H."/>
            <person name="Henk D."/>
            <person name="Freimoser F.M."/>
        </authorList>
    </citation>
    <scope>NUCLEOTIDE SEQUENCE [LARGE SCALE GENOMIC DNA]</scope>
    <source>
        <strain evidence="3">APC 1.2</strain>
    </source>
</reference>
<sequence>MMLKEKNDLTVRQKFNLAVRKCRSIELLPDRQDSVHFQQQVHDTLIELNMLQSIVRSLSLFSANEALAEVSTAYLPFATLSYYEAILYQKSLTDAAERFTPGSIDRFLFKPINLEKSKTKILEFLTQIDSFNEILSPEQRGTLNFFKKSYNPSNEDILGANGDPTLKRASKIANFRLEKELKEKLTILDSFYATGSADRSEDGISEDIFQKMDEDDVRSLYVDQLRLFSVYAFRDLELIAMELQMLLNNKSQLQAQPKEDSRQDAKPQIDKFEYTAKLESNPTKHKVVSDLISKLGKILQPFVITGNKQQLRREVFGTGHVLPSMSIEEYLDYELANGKMATGGSNGALSDSDEQTDDSDEEVRKREWDDWKDENPKGSGNMKANIG</sequence>
<gene>
    <name evidence="2" type="primary">MPUL0C03160</name>
    <name evidence="2" type="ORF">METSCH_C03160</name>
</gene>
<organism evidence="2 3">
    <name type="scientific">Metschnikowia aff. pulcherrima</name>
    <dbReference type="NCBI Taxonomy" id="2163413"/>
    <lineage>
        <taxon>Eukaryota</taxon>
        <taxon>Fungi</taxon>
        <taxon>Dikarya</taxon>
        <taxon>Ascomycota</taxon>
        <taxon>Saccharomycotina</taxon>
        <taxon>Pichiomycetes</taxon>
        <taxon>Metschnikowiaceae</taxon>
        <taxon>Metschnikowia</taxon>
    </lineage>
</organism>
<proteinExistence type="predicted"/>